<keyword evidence="2" id="KW-1185">Reference proteome</keyword>
<dbReference type="EMBL" id="PIPO01000002">
    <property type="protein sequence ID" value="RUO33750.1"/>
    <property type="molecule type" value="Genomic_DNA"/>
</dbReference>
<evidence type="ECO:0000313" key="1">
    <source>
        <dbReference type="EMBL" id="RUO33750.1"/>
    </source>
</evidence>
<dbReference type="SUPFAM" id="SSF69279">
    <property type="entry name" value="Phage tail proteins"/>
    <property type="match status" value="1"/>
</dbReference>
<sequence length="700" mass="76846">MNTAKLSVSLQWQGRRQAVQSLQARESLNAPMWAEVEVDPLPGVLPESLTGMAMQLRVPGNDGGVRQLQGQVVSARVGERWVLTLRSRLWQGHLQQKSRLFPELSRRQVVQQLLDDIGYARDEVDWRLDAPMHEGLPPAPLLQAAESHLDCFNRLLSEAGWNYWFADTGTGRECLVISDRTYYMPLDVPAMTLPPLTGSHGVGEINQLVKIGFNAKLQAQGVRHSCQLQGPHYQGTGRGHWQTFAPPLPPEAAARRVKQQNQRLQHNVEHHLVTLQPRLQPGQTLRLQPGALPLGHPPLDQQVIILSVEHHASQPHQDHPGQLSYHNVVTACNSQQIPYPTPLTVPKKHPLVFPATIWGASGPQPDSRGEYAFSSFNQPDVRSRYPGLLLRPSAGEAAGWHFPLLGGTQVLITFVNGDPNQPLILGVLPHLSAPGPVTNKNAGQHRLITPAQNELTLEDGANAEDAANSPCIRLQSLSEELHLELNANEAEPFLRLAAHYGAISLDAAKQLYLKASGQSRQHIKESRSTQVMNQHTSSAQGARHWQSARHLQTQAKAEHQQRAGQHIQLQSGQTLHLKAEHQLHIRSANGHQIRVPQGSVITQAMGNLTIEGNGQGDLILGNDSAGITLTSEGHIKLYGNTINLKGSDVKLKGPVSYTSGGSNQPETPARPEAVEPVMIMKLVPEESVQYLTPVFLRASD</sequence>
<proteinExistence type="predicted"/>
<dbReference type="SUPFAM" id="SSF69255">
    <property type="entry name" value="gp5 N-terminal domain-like"/>
    <property type="match status" value="1"/>
</dbReference>
<dbReference type="Pfam" id="PF05954">
    <property type="entry name" value="Phage_GPD"/>
    <property type="match status" value="1"/>
</dbReference>
<organism evidence="1 2">
    <name type="scientific">Aliidiomarina soli</name>
    <dbReference type="NCBI Taxonomy" id="1928574"/>
    <lineage>
        <taxon>Bacteria</taxon>
        <taxon>Pseudomonadati</taxon>
        <taxon>Pseudomonadota</taxon>
        <taxon>Gammaproteobacteria</taxon>
        <taxon>Alteromonadales</taxon>
        <taxon>Idiomarinaceae</taxon>
        <taxon>Aliidiomarina</taxon>
    </lineage>
</organism>
<name>A0A432WIW7_9GAMM</name>
<dbReference type="Gene3D" id="3.55.50.10">
    <property type="entry name" value="Baseplate protein-like domains"/>
    <property type="match status" value="1"/>
</dbReference>
<comment type="caution">
    <text evidence="1">The sequence shown here is derived from an EMBL/GenBank/DDBJ whole genome shotgun (WGS) entry which is preliminary data.</text>
</comment>
<dbReference type="Proteomes" id="UP000287823">
    <property type="component" value="Unassembled WGS sequence"/>
</dbReference>
<dbReference type="AlphaFoldDB" id="A0A432WIW7"/>
<evidence type="ECO:0008006" key="3">
    <source>
        <dbReference type="Google" id="ProtNLM"/>
    </source>
</evidence>
<reference evidence="1 2" key="1">
    <citation type="journal article" date="2011" name="Front. Microbiol.">
        <title>Genomic signatures of strain selection and enhancement in Bacillus atrophaeus var. globigii, a historical biowarfare simulant.</title>
        <authorList>
            <person name="Gibbons H.S."/>
            <person name="Broomall S.M."/>
            <person name="McNew L.A."/>
            <person name="Daligault H."/>
            <person name="Chapman C."/>
            <person name="Bruce D."/>
            <person name="Karavis M."/>
            <person name="Krepps M."/>
            <person name="McGregor P.A."/>
            <person name="Hong C."/>
            <person name="Park K.H."/>
            <person name="Akmal A."/>
            <person name="Feldman A."/>
            <person name="Lin J.S."/>
            <person name="Chang W.E."/>
            <person name="Higgs B.W."/>
            <person name="Demirev P."/>
            <person name="Lindquist J."/>
            <person name="Liem A."/>
            <person name="Fochler E."/>
            <person name="Read T.D."/>
            <person name="Tapia R."/>
            <person name="Johnson S."/>
            <person name="Bishop-Lilly K.A."/>
            <person name="Detter C."/>
            <person name="Han C."/>
            <person name="Sozhamannan S."/>
            <person name="Rosenzweig C.N."/>
            <person name="Skowronski E.W."/>
        </authorList>
    </citation>
    <scope>NUCLEOTIDE SEQUENCE [LARGE SCALE GENOMIC DNA]</scope>
    <source>
        <strain evidence="1 2">Y4G10-17</strain>
    </source>
</reference>
<evidence type="ECO:0000313" key="2">
    <source>
        <dbReference type="Proteomes" id="UP000287823"/>
    </source>
</evidence>
<dbReference type="InterPro" id="IPR037026">
    <property type="entry name" value="Vgr_OB-fold_dom_sf"/>
</dbReference>
<gene>
    <name evidence="1" type="ORF">CWE14_04600</name>
</gene>
<dbReference type="Gene3D" id="2.30.110.50">
    <property type="match status" value="1"/>
</dbReference>
<dbReference type="Gene3D" id="2.40.50.230">
    <property type="entry name" value="Gp5 N-terminal domain"/>
    <property type="match status" value="1"/>
</dbReference>
<accession>A0A432WIW7</accession>
<protein>
    <recommendedName>
        <fullName evidence="3">Gp5/Type VI secretion system Vgr protein OB-fold domain-containing protein</fullName>
    </recommendedName>
</protein>
<dbReference type="RefSeq" id="WP_126798317.1">
    <property type="nucleotide sequence ID" value="NZ_PIPO01000002.1"/>
</dbReference>